<accession>A0AAU7C7Z3</accession>
<dbReference type="SUPFAM" id="SSF56801">
    <property type="entry name" value="Acetyl-CoA synthetase-like"/>
    <property type="match status" value="1"/>
</dbReference>
<dbReference type="PANTHER" id="PTHR43845:SF1">
    <property type="entry name" value="BLR5969 PROTEIN"/>
    <property type="match status" value="1"/>
</dbReference>
<reference evidence="2" key="1">
    <citation type="submission" date="2024-05" db="EMBL/GenBank/DDBJ databases">
        <title>Planctomycetes of the genus Singulisphaera possess chitinolytic capabilities.</title>
        <authorList>
            <person name="Ivanova A."/>
        </authorList>
    </citation>
    <scope>NUCLEOTIDE SEQUENCE</scope>
    <source>
        <strain evidence="2">Ch08T</strain>
    </source>
</reference>
<protein>
    <recommendedName>
        <fullName evidence="3">Phenylacetate--CoA ligase family protein</fullName>
    </recommendedName>
</protein>
<organism evidence="2">
    <name type="scientific">Singulisphaera sp. Ch08</name>
    <dbReference type="NCBI Taxonomy" id="3120278"/>
    <lineage>
        <taxon>Bacteria</taxon>
        <taxon>Pseudomonadati</taxon>
        <taxon>Planctomycetota</taxon>
        <taxon>Planctomycetia</taxon>
        <taxon>Isosphaerales</taxon>
        <taxon>Isosphaeraceae</taxon>
        <taxon>Singulisphaera</taxon>
    </lineage>
</organism>
<proteinExistence type="predicted"/>
<feature type="region of interest" description="Disordered" evidence="1">
    <location>
        <begin position="431"/>
        <end position="450"/>
    </location>
</feature>
<dbReference type="Gene3D" id="3.40.50.12780">
    <property type="entry name" value="N-terminal domain of ligase-like"/>
    <property type="match status" value="1"/>
</dbReference>
<sequence length="450" mass="51443">MVRFHRHEDGSVSLLGLRERDLDRMRRFFALLYREFGHYRAVMEGSGLFPESSPVDVLGRFPHTSREDYRDILQPEALSRLSGDRFVCDYSSGSTGQCVLRLATPADELAEQAITEQVFRRAGMRSGDTFVCADVGFPEIYDFYFRAARDLGVRRSTFLHLNRDYGRSLEPIRRLAPDVFLTLPSLLVRSWPHLRSIWPHRRSPIRSLIFMGEPMHSGFRREVAETLGCRVYSFYGTTETGGLAGECDCGAGGHFDPTMIGATIARPEFIDDQTVQGELYLTTWHLRDHPVVKYRVGDVVRVTTRPCECGETSPRLTVVERSHEGFVLAGMKLRYQTVLDALNRVAGDLGLLSITLSDLPESEGHTLMRLDLPDRFAPLERELLDVLRYSIFELDDLYQFGLVRFQLDFHTDEAFDRRKVRRVTDRRRYLGDDSLEDDEGSSPDRTPGSL</sequence>
<dbReference type="PANTHER" id="PTHR43845">
    <property type="entry name" value="BLR5969 PROTEIN"/>
    <property type="match status" value="1"/>
</dbReference>
<dbReference type="RefSeq" id="WP_406693943.1">
    <property type="nucleotide sequence ID" value="NZ_CP155447.1"/>
</dbReference>
<dbReference type="AlphaFoldDB" id="A0AAU7C7Z3"/>
<evidence type="ECO:0000256" key="1">
    <source>
        <dbReference type="SAM" id="MobiDB-lite"/>
    </source>
</evidence>
<evidence type="ECO:0008006" key="3">
    <source>
        <dbReference type="Google" id="ProtNLM"/>
    </source>
</evidence>
<evidence type="ECO:0000313" key="2">
    <source>
        <dbReference type="EMBL" id="XBH01250.1"/>
    </source>
</evidence>
<name>A0AAU7C7Z3_9BACT</name>
<gene>
    <name evidence="2" type="ORF">V5E97_23170</name>
</gene>
<dbReference type="InterPro" id="IPR042099">
    <property type="entry name" value="ANL_N_sf"/>
</dbReference>
<dbReference type="EMBL" id="CP155447">
    <property type="protein sequence ID" value="XBH01250.1"/>
    <property type="molecule type" value="Genomic_DNA"/>
</dbReference>